<proteinExistence type="predicted"/>
<evidence type="ECO:0000256" key="1">
    <source>
        <dbReference type="ARBA" id="ARBA00022763"/>
    </source>
</evidence>
<dbReference type="InterPro" id="IPR052520">
    <property type="entry name" value="ATL_DNA_repair"/>
</dbReference>
<dbReference type="GO" id="GO:0032259">
    <property type="term" value="P:methylation"/>
    <property type="evidence" value="ECO:0007669"/>
    <property type="project" value="UniProtKB-KW"/>
</dbReference>
<gene>
    <name evidence="3" type="ORF">F4Y42_15895</name>
</gene>
<dbReference type="GO" id="GO:0008168">
    <property type="term" value="F:methyltransferase activity"/>
    <property type="evidence" value="ECO:0007669"/>
    <property type="project" value="UniProtKB-KW"/>
</dbReference>
<keyword evidence="1" id="KW-0227">DNA damage</keyword>
<dbReference type="PANTHER" id="PTHR42942:SF1">
    <property type="entry name" value="ALKYLTRANSFERASE-LIKE PROTEIN 1"/>
    <property type="match status" value="1"/>
</dbReference>
<dbReference type="AlphaFoldDB" id="A0A6B0YWY1"/>
<evidence type="ECO:0000313" key="3">
    <source>
        <dbReference type="EMBL" id="MXY94921.1"/>
    </source>
</evidence>
<keyword evidence="3" id="KW-0489">Methyltransferase</keyword>
<dbReference type="InterPro" id="IPR036388">
    <property type="entry name" value="WH-like_DNA-bd_sf"/>
</dbReference>
<protein>
    <submittedName>
        <fullName evidence="3">Cysteine methyltransferase</fullName>
    </submittedName>
</protein>
<name>A0A6B0YWY1_9CHLR</name>
<dbReference type="EMBL" id="VXRG01000130">
    <property type="protein sequence ID" value="MXY94921.1"/>
    <property type="molecule type" value="Genomic_DNA"/>
</dbReference>
<reference evidence="3" key="1">
    <citation type="submission" date="2019-09" db="EMBL/GenBank/DDBJ databases">
        <title>Characterisation of the sponge microbiome using genome-centric metagenomics.</title>
        <authorList>
            <person name="Engelberts J.P."/>
            <person name="Robbins S.J."/>
            <person name="De Goeij J.M."/>
            <person name="Aranda M."/>
            <person name="Bell S.C."/>
            <person name="Webster N.S."/>
        </authorList>
    </citation>
    <scope>NUCLEOTIDE SEQUENCE</scope>
    <source>
        <strain evidence="3">SB0664_bin_27</strain>
    </source>
</reference>
<comment type="caution">
    <text evidence="3">The sequence shown here is derived from an EMBL/GenBank/DDBJ whole genome shotgun (WGS) entry which is preliminary data.</text>
</comment>
<keyword evidence="3" id="KW-0808">Transferase</keyword>
<feature type="domain" description="Methylated-DNA-[protein]-cysteine S-methyltransferase DNA binding" evidence="2">
    <location>
        <begin position="9"/>
        <end position="88"/>
    </location>
</feature>
<evidence type="ECO:0000259" key="2">
    <source>
        <dbReference type="Pfam" id="PF01035"/>
    </source>
</evidence>
<dbReference type="InterPro" id="IPR014048">
    <property type="entry name" value="MethylDNA_cys_MeTrfase_DNA-bd"/>
</dbReference>
<dbReference type="InterPro" id="IPR036217">
    <property type="entry name" value="MethylDNA_cys_MeTrfase_DNAb"/>
</dbReference>
<dbReference type="CDD" id="cd06445">
    <property type="entry name" value="ATase"/>
    <property type="match status" value="1"/>
</dbReference>
<dbReference type="Gene3D" id="1.10.10.10">
    <property type="entry name" value="Winged helix-like DNA-binding domain superfamily/Winged helix DNA-binding domain"/>
    <property type="match status" value="1"/>
</dbReference>
<accession>A0A6B0YWY1</accession>
<dbReference type="PANTHER" id="PTHR42942">
    <property type="entry name" value="6-O-METHYLGUANINE DNA METHYLTRANSFERASE"/>
    <property type="match status" value="1"/>
</dbReference>
<dbReference type="Pfam" id="PF01035">
    <property type="entry name" value="DNA_binding_1"/>
    <property type="match status" value="1"/>
</dbReference>
<dbReference type="SUPFAM" id="SSF46767">
    <property type="entry name" value="Methylated DNA-protein cysteine methyltransferase, C-terminal domain"/>
    <property type="match status" value="1"/>
</dbReference>
<dbReference type="GO" id="GO:0006281">
    <property type="term" value="P:DNA repair"/>
    <property type="evidence" value="ECO:0007669"/>
    <property type="project" value="InterPro"/>
</dbReference>
<sequence length="125" mass="13799">MAGEAETVYRKILLVVRQIPLGRVATYGQIAWIAGAASPRMAGYALGGLPADTDVPWQRVVNGKGGISPRGDPLATDRQRRILEEEGILFQPDGRIDLSRFGWDGPDPQWLEANDFTLLPWRARS</sequence>
<organism evidence="3">
    <name type="scientific">Caldilineaceae bacterium SB0664_bin_27</name>
    <dbReference type="NCBI Taxonomy" id="2605260"/>
    <lineage>
        <taxon>Bacteria</taxon>
        <taxon>Bacillati</taxon>
        <taxon>Chloroflexota</taxon>
        <taxon>Caldilineae</taxon>
        <taxon>Caldilineales</taxon>
        <taxon>Caldilineaceae</taxon>
    </lineage>
</organism>